<evidence type="ECO:0000256" key="4">
    <source>
        <dbReference type="ARBA" id="ARBA00022989"/>
    </source>
</evidence>
<reference evidence="10 11" key="1">
    <citation type="submission" date="2021-01" db="EMBL/GenBank/DDBJ databases">
        <title>Whole genome shotgun sequence of Actinoplanes durhamensis NBRC 14914.</title>
        <authorList>
            <person name="Komaki H."/>
            <person name="Tamura T."/>
        </authorList>
    </citation>
    <scope>NUCLEOTIDE SEQUENCE [LARGE SCALE GENOMIC DNA]</scope>
    <source>
        <strain evidence="10 11">NBRC 14914</strain>
    </source>
</reference>
<keyword evidence="3 8" id="KW-0812">Transmembrane</keyword>
<evidence type="ECO:0000313" key="10">
    <source>
        <dbReference type="EMBL" id="GIE05953.1"/>
    </source>
</evidence>
<keyword evidence="6 8" id="KW-0472">Membrane</keyword>
<keyword evidence="5" id="KW-0406">Ion transport</keyword>
<sequence>MSRDGSEVRLRAWEHATAYPLTGLSLLFIAVYAWPVLQPDLDSTWRNVCELGDVVIWSLFCIEYLIRLRLARSKPHFVRTHWFDLAVLILPVLRPLRALRLLNALRVLNRHAVAWTRGRLAVYVICASFLIVLMAALAVLDAEQDRSDSLINSYPEALWWAVCTITTVGYGDLYPQTIEGRLVAVTLMFGGLGLIGFTTGSLASWLVERLSDADRPAGTATRADIALLLHEIRKLRAEVDSLKADRTAEPSTAPPGQDP</sequence>
<evidence type="ECO:0000256" key="7">
    <source>
        <dbReference type="ARBA" id="ARBA00023303"/>
    </source>
</evidence>
<dbReference type="Gene3D" id="1.20.120.350">
    <property type="entry name" value="Voltage-gated potassium channels. Chain C"/>
    <property type="match status" value="1"/>
</dbReference>
<dbReference type="Proteomes" id="UP000637628">
    <property type="component" value="Unassembled WGS sequence"/>
</dbReference>
<comment type="subcellular location">
    <subcellularLocation>
        <location evidence="1">Membrane</location>
        <topology evidence="1">Multi-pass membrane protein</topology>
    </subcellularLocation>
</comment>
<keyword evidence="4 8" id="KW-1133">Transmembrane helix</keyword>
<evidence type="ECO:0000256" key="5">
    <source>
        <dbReference type="ARBA" id="ARBA00023065"/>
    </source>
</evidence>
<protein>
    <submittedName>
        <fullName evidence="10">Ion transporter</fullName>
    </submittedName>
</protein>
<evidence type="ECO:0000259" key="9">
    <source>
        <dbReference type="Pfam" id="PF07885"/>
    </source>
</evidence>
<feature type="transmembrane region" description="Helical" evidence="8">
    <location>
        <begin position="54"/>
        <end position="70"/>
    </location>
</feature>
<keyword evidence="11" id="KW-1185">Reference proteome</keyword>
<organism evidence="10 11">
    <name type="scientific">Paractinoplanes durhamensis</name>
    <dbReference type="NCBI Taxonomy" id="113563"/>
    <lineage>
        <taxon>Bacteria</taxon>
        <taxon>Bacillati</taxon>
        <taxon>Actinomycetota</taxon>
        <taxon>Actinomycetes</taxon>
        <taxon>Micromonosporales</taxon>
        <taxon>Micromonosporaceae</taxon>
        <taxon>Paractinoplanes</taxon>
    </lineage>
</organism>
<feature type="transmembrane region" description="Helical" evidence="8">
    <location>
        <begin position="120"/>
        <end position="140"/>
    </location>
</feature>
<evidence type="ECO:0000256" key="3">
    <source>
        <dbReference type="ARBA" id="ARBA00022692"/>
    </source>
</evidence>
<dbReference type="PANTHER" id="PTHR11537">
    <property type="entry name" value="VOLTAGE-GATED POTASSIUM CHANNEL"/>
    <property type="match status" value="1"/>
</dbReference>
<dbReference type="EMBL" id="BOML01000058">
    <property type="protein sequence ID" value="GIE05953.1"/>
    <property type="molecule type" value="Genomic_DNA"/>
</dbReference>
<dbReference type="Gene3D" id="1.20.5.110">
    <property type="match status" value="1"/>
</dbReference>
<evidence type="ECO:0000313" key="11">
    <source>
        <dbReference type="Proteomes" id="UP000637628"/>
    </source>
</evidence>
<accession>A0ABQ3Z7Z9</accession>
<feature type="transmembrane region" description="Helical" evidence="8">
    <location>
        <begin position="182"/>
        <end position="207"/>
    </location>
</feature>
<evidence type="ECO:0000256" key="1">
    <source>
        <dbReference type="ARBA" id="ARBA00004141"/>
    </source>
</evidence>
<feature type="domain" description="Potassium channel" evidence="9">
    <location>
        <begin position="131"/>
        <end position="207"/>
    </location>
</feature>
<keyword evidence="7" id="KW-0407">Ion channel</keyword>
<evidence type="ECO:0000256" key="6">
    <source>
        <dbReference type="ARBA" id="ARBA00023136"/>
    </source>
</evidence>
<dbReference type="Gene3D" id="1.10.287.70">
    <property type="match status" value="1"/>
</dbReference>
<evidence type="ECO:0000256" key="8">
    <source>
        <dbReference type="SAM" id="Phobius"/>
    </source>
</evidence>
<keyword evidence="2" id="KW-0813">Transport</keyword>
<dbReference type="RefSeq" id="WP_203733815.1">
    <property type="nucleotide sequence ID" value="NZ_BAAATX010000036.1"/>
</dbReference>
<dbReference type="Pfam" id="PF07885">
    <property type="entry name" value="Ion_trans_2"/>
    <property type="match status" value="1"/>
</dbReference>
<evidence type="ECO:0000256" key="2">
    <source>
        <dbReference type="ARBA" id="ARBA00022448"/>
    </source>
</evidence>
<proteinExistence type="predicted"/>
<name>A0ABQ3Z7Z9_9ACTN</name>
<gene>
    <name evidence="10" type="ORF">Adu01nite_73030</name>
</gene>
<feature type="transmembrane region" description="Helical" evidence="8">
    <location>
        <begin position="152"/>
        <end position="170"/>
    </location>
</feature>
<comment type="caution">
    <text evidence="10">The sequence shown here is derived from an EMBL/GenBank/DDBJ whole genome shotgun (WGS) entry which is preliminary data.</text>
</comment>
<feature type="transmembrane region" description="Helical" evidence="8">
    <location>
        <begin position="12"/>
        <end position="34"/>
    </location>
</feature>
<dbReference type="InterPro" id="IPR028325">
    <property type="entry name" value="VG_K_chnl"/>
</dbReference>
<dbReference type="InterPro" id="IPR013099">
    <property type="entry name" value="K_chnl_dom"/>
</dbReference>
<dbReference type="PANTHER" id="PTHR11537:SF254">
    <property type="entry name" value="POTASSIUM VOLTAGE-GATED CHANNEL PROTEIN SHAB"/>
    <property type="match status" value="1"/>
</dbReference>
<dbReference type="SUPFAM" id="SSF81324">
    <property type="entry name" value="Voltage-gated potassium channels"/>
    <property type="match status" value="1"/>
</dbReference>
<dbReference type="InterPro" id="IPR027359">
    <property type="entry name" value="Volt_channel_dom_sf"/>
</dbReference>